<proteinExistence type="predicted"/>
<accession>A0A8S4PBG0</accession>
<organism evidence="1 2">
    <name type="scientific">Owenia fusiformis</name>
    <name type="common">Polychaete worm</name>
    <dbReference type="NCBI Taxonomy" id="6347"/>
    <lineage>
        <taxon>Eukaryota</taxon>
        <taxon>Metazoa</taxon>
        <taxon>Spiralia</taxon>
        <taxon>Lophotrochozoa</taxon>
        <taxon>Annelida</taxon>
        <taxon>Polychaeta</taxon>
        <taxon>Sedentaria</taxon>
        <taxon>Canalipalpata</taxon>
        <taxon>Sabellida</taxon>
        <taxon>Oweniida</taxon>
        <taxon>Oweniidae</taxon>
        <taxon>Owenia</taxon>
    </lineage>
</organism>
<protein>
    <submittedName>
        <fullName evidence="1">Uncharacterized protein</fullName>
    </submittedName>
</protein>
<gene>
    <name evidence="1" type="ORF">OFUS_LOCUS15891</name>
</gene>
<reference evidence="1" key="1">
    <citation type="submission" date="2022-03" db="EMBL/GenBank/DDBJ databases">
        <authorList>
            <person name="Martin C."/>
        </authorList>
    </citation>
    <scope>NUCLEOTIDE SEQUENCE</scope>
</reference>
<evidence type="ECO:0000313" key="2">
    <source>
        <dbReference type="Proteomes" id="UP000749559"/>
    </source>
</evidence>
<dbReference type="AlphaFoldDB" id="A0A8S4PBG0"/>
<sequence>MESQGHASRSTLSDENVIEGRRPFQIIICDTTKGPCKLQPHSYCYYSCYIITNCNLTNKKHTSYDQGRLGWYEERCSVKSKEITLRAGFDPIGFQVQRLNN</sequence>
<comment type="caution">
    <text evidence="1">The sequence shown here is derived from an EMBL/GenBank/DDBJ whole genome shotgun (WGS) entry which is preliminary data.</text>
</comment>
<dbReference type="Proteomes" id="UP000749559">
    <property type="component" value="Unassembled WGS sequence"/>
</dbReference>
<keyword evidence="2" id="KW-1185">Reference proteome</keyword>
<dbReference type="EMBL" id="CAIIXF020000008">
    <property type="protein sequence ID" value="CAH1790717.1"/>
    <property type="molecule type" value="Genomic_DNA"/>
</dbReference>
<evidence type="ECO:0000313" key="1">
    <source>
        <dbReference type="EMBL" id="CAH1790717.1"/>
    </source>
</evidence>
<name>A0A8S4PBG0_OWEFU</name>